<keyword evidence="3" id="KW-0012">Acyltransferase</keyword>
<dbReference type="InterPro" id="IPR039135">
    <property type="entry name" value="NAT9-like"/>
</dbReference>
<dbReference type="Gene3D" id="3.40.630.30">
    <property type="match status" value="1"/>
</dbReference>
<sequence length="224" mass="25742">MKDSFLLEMTGSEPLSYEEEVAMQKSWMEDEEKCTFIVLSKDEVDFNDEDVEESGTLPSISDERCVPPEFIRKHLNAMIGDVNLFLSDEEEDSEDGEATDESVAQVQKQAELDIMIASRDHRRKGMGKEAVIIMMIYGAEKLGIRRFFVKIKDENTASRRMFEETLGFIECNYAACFKEVELEYRFDTSEEMAKKLRERLGGSMVSWKCSISPFSSVEHSSEEQ</sequence>
<gene>
    <name evidence="5" type="ORF">DBRI00130_LOCUS2198</name>
</gene>
<dbReference type="InterPro" id="IPR000182">
    <property type="entry name" value="GNAT_dom"/>
</dbReference>
<feature type="domain" description="N-acetyltransferase" evidence="4">
    <location>
        <begin position="34"/>
        <end position="197"/>
    </location>
</feature>
<dbReference type="GO" id="GO:0008080">
    <property type="term" value="F:N-acetyltransferase activity"/>
    <property type="evidence" value="ECO:0007669"/>
    <property type="project" value="InterPro"/>
</dbReference>
<dbReference type="Pfam" id="PF13302">
    <property type="entry name" value="Acetyltransf_3"/>
    <property type="match status" value="1"/>
</dbReference>
<accession>A0A7S4QFU2</accession>
<dbReference type="PROSITE" id="PS51186">
    <property type="entry name" value="GNAT"/>
    <property type="match status" value="1"/>
</dbReference>
<evidence type="ECO:0000256" key="3">
    <source>
        <dbReference type="ARBA" id="ARBA00023315"/>
    </source>
</evidence>
<evidence type="ECO:0000259" key="4">
    <source>
        <dbReference type="PROSITE" id="PS51186"/>
    </source>
</evidence>
<name>A0A7S4QFU2_9STRA</name>
<protein>
    <recommendedName>
        <fullName evidence="4">N-acetyltransferase domain-containing protein</fullName>
    </recommendedName>
</protein>
<evidence type="ECO:0000313" key="5">
    <source>
        <dbReference type="EMBL" id="CAE4582348.1"/>
    </source>
</evidence>
<dbReference type="AlphaFoldDB" id="A0A7S4QFU2"/>
<reference evidence="5" key="1">
    <citation type="submission" date="2021-01" db="EMBL/GenBank/DDBJ databases">
        <authorList>
            <person name="Corre E."/>
            <person name="Pelletier E."/>
            <person name="Niang G."/>
            <person name="Scheremetjew M."/>
            <person name="Finn R."/>
            <person name="Kale V."/>
            <person name="Holt S."/>
            <person name="Cochrane G."/>
            <person name="Meng A."/>
            <person name="Brown T."/>
            <person name="Cohen L."/>
        </authorList>
    </citation>
    <scope>NUCLEOTIDE SEQUENCE</scope>
    <source>
        <strain evidence="5">GSO104</strain>
    </source>
</reference>
<dbReference type="PANTHER" id="PTHR13256">
    <property type="entry name" value="N-ACETYLTRANSFERASE 9"/>
    <property type="match status" value="1"/>
</dbReference>
<organism evidence="5">
    <name type="scientific">Ditylum brightwellii</name>
    <dbReference type="NCBI Taxonomy" id="49249"/>
    <lineage>
        <taxon>Eukaryota</taxon>
        <taxon>Sar</taxon>
        <taxon>Stramenopiles</taxon>
        <taxon>Ochrophyta</taxon>
        <taxon>Bacillariophyta</taxon>
        <taxon>Mediophyceae</taxon>
        <taxon>Lithodesmiophycidae</taxon>
        <taxon>Lithodesmiales</taxon>
        <taxon>Lithodesmiaceae</taxon>
        <taxon>Ditylum</taxon>
    </lineage>
</organism>
<dbReference type="EMBL" id="HBNS01002733">
    <property type="protein sequence ID" value="CAE4582348.1"/>
    <property type="molecule type" value="Transcribed_RNA"/>
</dbReference>
<evidence type="ECO:0000256" key="2">
    <source>
        <dbReference type="ARBA" id="ARBA00022679"/>
    </source>
</evidence>
<comment type="similarity">
    <text evidence="1">Belongs to the acetyltransferase family. GNAT subfamily.</text>
</comment>
<dbReference type="SUPFAM" id="SSF55729">
    <property type="entry name" value="Acyl-CoA N-acyltransferases (Nat)"/>
    <property type="match status" value="1"/>
</dbReference>
<dbReference type="PANTHER" id="PTHR13256:SF16">
    <property type="entry name" value="ALPHA_BETA-TUBULIN-N-ACETYLTRANSFERASE 9"/>
    <property type="match status" value="1"/>
</dbReference>
<keyword evidence="2" id="KW-0808">Transferase</keyword>
<evidence type="ECO:0000256" key="1">
    <source>
        <dbReference type="ARBA" id="ARBA00009342"/>
    </source>
</evidence>
<dbReference type="InterPro" id="IPR016181">
    <property type="entry name" value="Acyl_CoA_acyltransferase"/>
</dbReference>
<proteinExistence type="inferred from homology"/>